<organism evidence="4 5">
    <name type="scientific">Hymenobacter lucidus</name>
    <dbReference type="NCBI Taxonomy" id="2880930"/>
    <lineage>
        <taxon>Bacteria</taxon>
        <taxon>Pseudomonadati</taxon>
        <taxon>Bacteroidota</taxon>
        <taxon>Cytophagia</taxon>
        <taxon>Cytophagales</taxon>
        <taxon>Hymenobacteraceae</taxon>
        <taxon>Hymenobacter</taxon>
    </lineage>
</organism>
<dbReference type="RefSeq" id="WP_226176633.1">
    <property type="nucleotide sequence ID" value="NZ_JAJADR010000003.1"/>
</dbReference>
<feature type="region of interest" description="Disordered" evidence="1">
    <location>
        <begin position="1"/>
        <end position="24"/>
    </location>
</feature>
<dbReference type="CDD" id="cd03811">
    <property type="entry name" value="GT4_GT28_WabH-like"/>
    <property type="match status" value="1"/>
</dbReference>
<dbReference type="PANTHER" id="PTHR12526">
    <property type="entry name" value="GLYCOSYLTRANSFERASE"/>
    <property type="match status" value="1"/>
</dbReference>
<evidence type="ECO:0000259" key="2">
    <source>
        <dbReference type="Pfam" id="PF00534"/>
    </source>
</evidence>
<dbReference type="Pfam" id="PF00534">
    <property type="entry name" value="Glycos_transf_1"/>
    <property type="match status" value="1"/>
</dbReference>
<dbReference type="InterPro" id="IPR028098">
    <property type="entry name" value="Glyco_trans_4-like_N"/>
</dbReference>
<sequence>MPERATTGSPLASPAALSQPTASAPRQPRLGVLCLSGSLGGLEFNSLKFAAWMQERGWATTLFVPPATPLAELAGQWAVPLVALRPLRGPRVVAAARVLQHELSERQIEVLVVTQNKDLGLASLAKLLLRGRLRLIYQQHMQLGRPKRDWFHTLRFQLLDAWLSPLPGLARQVTEKTRFAPERIHVVPLGLPIEQFAVALQPAEARRALNLPPQGILLGIIGRLDPGKGQDFVVRVLHQLRATTAHPVQLVIMGELTRNEGDTYLRQLRELIAELGLEDQIFFREFQPDPAAFYRAIDIFVLASTNETYGMVTLEAMAAGVPIVASAAGGTLELVQEGQTGLLYPLGDVAACVRQLRHCLEQPELTRQRVARAQAYVQHYSHEQQCLLTETVIESLGVSGPATTKAAE</sequence>
<evidence type="ECO:0000256" key="1">
    <source>
        <dbReference type="SAM" id="MobiDB-lite"/>
    </source>
</evidence>
<feature type="domain" description="Glycosyltransferase subfamily 4-like N-terminal" evidence="3">
    <location>
        <begin position="40"/>
        <end position="194"/>
    </location>
</feature>
<accession>A0ABS8ASD6</accession>
<evidence type="ECO:0000313" key="5">
    <source>
        <dbReference type="Proteomes" id="UP001165296"/>
    </source>
</evidence>
<dbReference type="Pfam" id="PF13439">
    <property type="entry name" value="Glyco_transf_4"/>
    <property type="match status" value="1"/>
</dbReference>
<dbReference type="Gene3D" id="3.40.50.2000">
    <property type="entry name" value="Glycogen Phosphorylase B"/>
    <property type="match status" value="2"/>
</dbReference>
<feature type="domain" description="Glycosyl transferase family 1" evidence="2">
    <location>
        <begin position="204"/>
        <end position="373"/>
    </location>
</feature>
<dbReference type="SUPFAM" id="SSF53756">
    <property type="entry name" value="UDP-Glycosyltransferase/glycogen phosphorylase"/>
    <property type="match status" value="1"/>
</dbReference>
<dbReference type="Proteomes" id="UP001165296">
    <property type="component" value="Unassembled WGS sequence"/>
</dbReference>
<gene>
    <name evidence="4" type="ORF">LGH74_14080</name>
</gene>
<keyword evidence="5" id="KW-1185">Reference proteome</keyword>
<name>A0ABS8ASD6_9BACT</name>
<proteinExistence type="predicted"/>
<reference evidence="4" key="1">
    <citation type="submission" date="2021-10" db="EMBL/GenBank/DDBJ databases">
        <authorList>
            <person name="Dean J.D."/>
            <person name="Kim M.K."/>
            <person name="Newey C.N."/>
            <person name="Stoker T.S."/>
            <person name="Thompson D.W."/>
            <person name="Grose J.H."/>
        </authorList>
    </citation>
    <scope>NUCLEOTIDE SEQUENCE</scope>
    <source>
        <strain evidence="4">BT178</strain>
    </source>
</reference>
<evidence type="ECO:0000259" key="3">
    <source>
        <dbReference type="Pfam" id="PF13439"/>
    </source>
</evidence>
<protein>
    <submittedName>
        <fullName evidence="4">Glycosyltransferase</fullName>
    </submittedName>
</protein>
<dbReference type="PANTHER" id="PTHR12526:SF637">
    <property type="entry name" value="GLYCOSYLTRANSFERASE EPSF-RELATED"/>
    <property type="match status" value="1"/>
</dbReference>
<dbReference type="EMBL" id="JAJADR010000003">
    <property type="protein sequence ID" value="MCB2409115.1"/>
    <property type="molecule type" value="Genomic_DNA"/>
</dbReference>
<evidence type="ECO:0000313" key="4">
    <source>
        <dbReference type="EMBL" id="MCB2409115.1"/>
    </source>
</evidence>
<comment type="caution">
    <text evidence="4">The sequence shown here is derived from an EMBL/GenBank/DDBJ whole genome shotgun (WGS) entry which is preliminary data.</text>
</comment>
<dbReference type="InterPro" id="IPR001296">
    <property type="entry name" value="Glyco_trans_1"/>
</dbReference>